<dbReference type="EMBL" id="JACHVS010000001">
    <property type="protein sequence ID" value="MBB2995058.1"/>
    <property type="molecule type" value="Genomic_DNA"/>
</dbReference>
<dbReference type="RefSeq" id="WP_183510370.1">
    <property type="nucleotide sequence ID" value="NZ_BAABGK010000113.1"/>
</dbReference>
<feature type="domain" description="Phospholipase/carboxylesterase/thioesterase" evidence="3">
    <location>
        <begin position="93"/>
        <end position="205"/>
    </location>
</feature>
<dbReference type="InterPro" id="IPR029058">
    <property type="entry name" value="AB_hydrolase_fold"/>
</dbReference>
<proteinExistence type="inferred from homology"/>
<evidence type="ECO:0000313" key="4">
    <source>
        <dbReference type="EMBL" id="MBB2995058.1"/>
    </source>
</evidence>
<dbReference type="Proteomes" id="UP000523000">
    <property type="component" value="Unassembled WGS sequence"/>
</dbReference>
<comment type="similarity">
    <text evidence="1">Belongs to the AB hydrolase superfamily. AB hydrolase 2 family.</text>
</comment>
<gene>
    <name evidence="4" type="ORF">E9229_001249</name>
</gene>
<protein>
    <submittedName>
        <fullName evidence="4">Phospholipase/carboxylesterase</fullName>
    </submittedName>
</protein>
<dbReference type="PANTHER" id="PTHR10655">
    <property type="entry name" value="LYSOPHOSPHOLIPASE-RELATED"/>
    <property type="match status" value="1"/>
</dbReference>
<sequence>MLHAIYSRPEAERTGTHLVILFHGYGSREEHMIPWFSALPGDATGVALRGGLDMDGEYGWFLLDYFLANDFAEVLSGAGRVFDWQDANATGYASISLLGHSQGMAMASTLQRLRPGSYRAVVGLSGFVLDNELLNLTDTVPGDRAEAIPFFWGRDPMDPVINADALEHTADWLSANSRLTARSYPGMGHGFGPEEQRDVAAFLNHYLR</sequence>
<organism evidence="4 5">
    <name type="scientific">Paeniglutamicibacter cryotolerans</name>
    <dbReference type="NCBI Taxonomy" id="670079"/>
    <lineage>
        <taxon>Bacteria</taxon>
        <taxon>Bacillati</taxon>
        <taxon>Actinomycetota</taxon>
        <taxon>Actinomycetes</taxon>
        <taxon>Micrococcales</taxon>
        <taxon>Micrococcaceae</taxon>
        <taxon>Paeniglutamicibacter</taxon>
    </lineage>
</organism>
<dbReference type="Pfam" id="PF02230">
    <property type="entry name" value="Abhydrolase_2"/>
    <property type="match status" value="1"/>
</dbReference>
<dbReference type="GO" id="GO:0016787">
    <property type="term" value="F:hydrolase activity"/>
    <property type="evidence" value="ECO:0007669"/>
    <property type="project" value="UniProtKB-KW"/>
</dbReference>
<dbReference type="InterPro" id="IPR050565">
    <property type="entry name" value="LYPA1-2/EST-like"/>
</dbReference>
<evidence type="ECO:0000256" key="2">
    <source>
        <dbReference type="ARBA" id="ARBA00022801"/>
    </source>
</evidence>
<dbReference type="SUPFAM" id="SSF53474">
    <property type="entry name" value="alpha/beta-Hydrolases"/>
    <property type="match status" value="1"/>
</dbReference>
<evidence type="ECO:0000256" key="1">
    <source>
        <dbReference type="ARBA" id="ARBA00006499"/>
    </source>
</evidence>
<keyword evidence="2" id="KW-0378">Hydrolase</keyword>
<evidence type="ECO:0000313" key="5">
    <source>
        <dbReference type="Proteomes" id="UP000523000"/>
    </source>
</evidence>
<evidence type="ECO:0000259" key="3">
    <source>
        <dbReference type="Pfam" id="PF02230"/>
    </source>
</evidence>
<dbReference type="Gene3D" id="3.40.50.1820">
    <property type="entry name" value="alpha/beta hydrolase"/>
    <property type="match status" value="1"/>
</dbReference>
<accession>A0A839QFK0</accession>
<keyword evidence="5" id="KW-1185">Reference proteome</keyword>
<dbReference type="InterPro" id="IPR003140">
    <property type="entry name" value="PLipase/COase/thioEstase"/>
</dbReference>
<comment type="caution">
    <text evidence="4">The sequence shown here is derived from an EMBL/GenBank/DDBJ whole genome shotgun (WGS) entry which is preliminary data.</text>
</comment>
<dbReference type="AlphaFoldDB" id="A0A839QFK0"/>
<name>A0A839QFK0_9MICC</name>
<reference evidence="4 5" key="1">
    <citation type="submission" date="2020-08" db="EMBL/GenBank/DDBJ databases">
        <title>Sequencing the genomes of 1000 actinobacteria strains.</title>
        <authorList>
            <person name="Klenk H.-P."/>
        </authorList>
    </citation>
    <scope>NUCLEOTIDE SEQUENCE [LARGE SCALE GENOMIC DNA]</scope>
    <source>
        <strain evidence="4 5">DSM 22826</strain>
    </source>
</reference>
<dbReference type="PANTHER" id="PTHR10655:SF17">
    <property type="entry name" value="LYSOPHOSPHOLIPASE-LIKE PROTEIN 1"/>
    <property type="match status" value="1"/>
</dbReference>